<keyword evidence="1" id="KW-0175">Coiled coil</keyword>
<evidence type="ECO:0000256" key="1">
    <source>
        <dbReference type="SAM" id="Coils"/>
    </source>
</evidence>
<evidence type="ECO:0000313" key="2">
    <source>
        <dbReference type="EMBL" id="CAL1714411.1"/>
    </source>
</evidence>
<dbReference type="Proteomes" id="UP001497453">
    <property type="component" value="Chromosome 8"/>
</dbReference>
<name>A0ABP1E2X1_9APHY</name>
<protein>
    <submittedName>
        <fullName evidence="2">Uncharacterized protein</fullName>
    </submittedName>
</protein>
<keyword evidence="3" id="KW-1185">Reference proteome</keyword>
<reference evidence="3" key="1">
    <citation type="submission" date="2024-04" db="EMBL/GenBank/DDBJ databases">
        <authorList>
            <person name="Shaw F."/>
            <person name="Minotto A."/>
        </authorList>
    </citation>
    <scope>NUCLEOTIDE SEQUENCE [LARGE SCALE GENOMIC DNA]</scope>
</reference>
<dbReference type="EMBL" id="OZ037951">
    <property type="protein sequence ID" value="CAL1714411.1"/>
    <property type="molecule type" value="Genomic_DNA"/>
</dbReference>
<sequence length="328" mass="36788">MPLEMNTESLVPREDGDNSRNTLEIIGSLLNDMGTSFATHISTPRLDSASNPFPLSPAQFVIIDSSLADNAPPVADPSPPAGCSRTDRRGDRLKIARVALDKWRNTRWQEKYSHCEWGPHVLMPDPVFKKLVNRTKLRTVAEIKAATKWDWAEEYALEVVKVLDDADIQWRTERDDAIAVKKAKRAQISARNKIMRDERRRQEKTLEVVQRRLAAKEEITPPPNSWHNVPYHVVPHQAAVASSQLSGHYPGHYPPPLPIRAGPPPYSPPPSYSHSAPYPIPTTLMHEATSSSGLSNSGYYWSYTWVPMPVPMPVPPSISIANVANERF</sequence>
<organism evidence="2 3">
    <name type="scientific">Somion occarium</name>
    <dbReference type="NCBI Taxonomy" id="3059160"/>
    <lineage>
        <taxon>Eukaryota</taxon>
        <taxon>Fungi</taxon>
        <taxon>Dikarya</taxon>
        <taxon>Basidiomycota</taxon>
        <taxon>Agaricomycotina</taxon>
        <taxon>Agaricomycetes</taxon>
        <taxon>Polyporales</taxon>
        <taxon>Cerrenaceae</taxon>
        <taxon>Somion</taxon>
    </lineage>
</organism>
<proteinExistence type="predicted"/>
<feature type="coiled-coil region" evidence="1">
    <location>
        <begin position="192"/>
        <end position="219"/>
    </location>
</feature>
<accession>A0ABP1E2X1</accession>
<gene>
    <name evidence="2" type="ORF">GFSPODELE1_LOCUS9758</name>
</gene>
<evidence type="ECO:0000313" key="3">
    <source>
        <dbReference type="Proteomes" id="UP001497453"/>
    </source>
</evidence>